<evidence type="ECO:0000256" key="1">
    <source>
        <dbReference type="SAM" id="MobiDB-lite"/>
    </source>
</evidence>
<evidence type="ECO:0000313" key="3">
    <source>
        <dbReference type="Proteomes" id="UP001497744"/>
    </source>
</evidence>
<feature type="region of interest" description="Disordered" evidence="1">
    <location>
        <begin position="539"/>
        <end position="571"/>
    </location>
</feature>
<keyword evidence="3" id="KW-1185">Reference proteome</keyword>
<protein>
    <submittedName>
        <fullName evidence="2">Zinc finger containing protein</fullName>
    </submittedName>
</protein>
<organism evidence="2 3">
    <name type="scientific">Babesia caballi</name>
    <dbReference type="NCBI Taxonomy" id="5871"/>
    <lineage>
        <taxon>Eukaryota</taxon>
        <taxon>Sar</taxon>
        <taxon>Alveolata</taxon>
        <taxon>Apicomplexa</taxon>
        <taxon>Aconoidasida</taxon>
        <taxon>Piroplasmida</taxon>
        <taxon>Babesiidae</taxon>
        <taxon>Babesia</taxon>
    </lineage>
</organism>
<dbReference type="AlphaFoldDB" id="A0AAV4M274"/>
<feature type="region of interest" description="Disordered" evidence="1">
    <location>
        <begin position="1"/>
        <end position="20"/>
    </location>
</feature>
<accession>A0AAV4M274</accession>
<dbReference type="Proteomes" id="UP001497744">
    <property type="component" value="Unassembled WGS sequence"/>
</dbReference>
<dbReference type="GeneID" id="94197648"/>
<gene>
    <name evidence="2" type="ORF">BcabD6B2_56030</name>
</gene>
<dbReference type="RefSeq" id="XP_067718236.1">
    <property type="nucleotide sequence ID" value="XM_067862135.1"/>
</dbReference>
<feature type="compositionally biased region" description="Polar residues" evidence="1">
    <location>
        <begin position="179"/>
        <end position="190"/>
    </location>
</feature>
<proteinExistence type="predicted"/>
<feature type="region of interest" description="Disordered" evidence="1">
    <location>
        <begin position="153"/>
        <end position="190"/>
    </location>
</feature>
<reference evidence="2 3" key="1">
    <citation type="submission" date="2021-06" db="EMBL/GenBank/DDBJ databases">
        <title>Genome sequence of Babesia caballi.</title>
        <authorList>
            <person name="Yamagishi J."/>
            <person name="Kidaka T."/>
            <person name="Ochi A."/>
        </authorList>
    </citation>
    <scope>NUCLEOTIDE SEQUENCE [LARGE SCALE GENOMIC DNA]</scope>
    <source>
        <strain evidence="2">USDA-D6B2</strain>
    </source>
</reference>
<comment type="caution">
    <text evidence="2">The sequence shown here is derived from an EMBL/GenBank/DDBJ whole genome shotgun (WGS) entry which is preliminary data.</text>
</comment>
<sequence length="571" mass="61030">MSGLGDAVTSDGVAAPGEPRYSYTVTSPISSEMQQTIMTAPVTGPMGSAMRADISGVSQLPAIYLPPIHYTYDPCSGKFIQMAKSPAAATATSMPTVSRVPSAPPVPPVTSVHSVPSVPPVPSVASVHSVPSVPSIPSVTAIPAAPVPPTNTLNKNVASTTAPLASPPAKNNAEESEPASKTTSSVNREGMSYTAQISQISRKVSAAMDARYAAQAAQAAQATQQTHYGLQPPTAQPPAYMVKPLLPSGYIYSAPLLPYGRGSHVSANACTTSPLPGQPGTFGAQHPFEYNSAGLGGTAHHVFDAHDASPSPAHLGTAQAFATSFLRTYDKAASVLRSFDDLSVNAVAESAQRMLHPKAANFVKAAVFTLRRLEGVPLATPSPSKVAYSFVVYFDPATENYNTYRSPPRWAVPSEHPNLVHCDLQGDVVKIPWQGEPYVYAKVVEHVNQMESVVGRLKLHIESLVRQHPLRVNIISESNCPSGNVILEFDVGHMSHHEMRDAQDEALRVAASRRQMDYQHQADRMQSYEECLQQHKQFKRDRAAGEYQAAPAPHRKRGQPQALGEVCSTLP</sequence>
<name>A0AAV4M274_BABCB</name>
<dbReference type="EMBL" id="BPLF01000006">
    <property type="protein sequence ID" value="GIX66167.1"/>
    <property type="molecule type" value="Genomic_DNA"/>
</dbReference>
<evidence type="ECO:0000313" key="2">
    <source>
        <dbReference type="EMBL" id="GIX66167.1"/>
    </source>
</evidence>
<feature type="compositionally biased region" description="Low complexity" evidence="1">
    <location>
        <begin position="158"/>
        <end position="169"/>
    </location>
</feature>